<evidence type="ECO:0000313" key="2">
    <source>
        <dbReference type="Proteomes" id="UP000015854"/>
    </source>
</evidence>
<organism evidence="1 2">
    <name type="scientific">Lactococcus cremoris subsp. cremoris TIFN6</name>
    <dbReference type="NCBI Taxonomy" id="1234876"/>
    <lineage>
        <taxon>Bacteria</taxon>
        <taxon>Bacillati</taxon>
        <taxon>Bacillota</taxon>
        <taxon>Bacilli</taxon>
        <taxon>Lactobacillales</taxon>
        <taxon>Streptococcaceae</taxon>
        <taxon>Lactococcus</taxon>
        <taxon>Lactococcus cremoris subsp. cremoris</taxon>
    </lineage>
</organism>
<dbReference type="Proteomes" id="UP000015854">
    <property type="component" value="Unassembled WGS sequence"/>
</dbReference>
<proteinExistence type="predicted"/>
<reference evidence="1 2" key="1">
    <citation type="journal article" date="2013" name="ISME J.">
        <title>Multifactorial diversity sustains microbial community stability.</title>
        <authorList>
            <person name="Erkus O."/>
            <person name="de Jager V.C."/>
            <person name="Spus M."/>
            <person name="van Alen-Boerrigter I.J."/>
            <person name="van Rijswijck I.M."/>
            <person name="Hazelwood L."/>
            <person name="Janssen P.W."/>
            <person name="van Hijum S.A."/>
            <person name="Kleerebezem M."/>
            <person name="Smid E.J."/>
        </authorList>
    </citation>
    <scope>NUCLEOTIDE SEQUENCE [LARGE SCALE GENOMIC DNA]</scope>
    <source>
        <strain evidence="1 2">TIFN6</strain>
    </source>
</reference>
<gene>
    <name evidence="1" type="ORF">LLT6_01115</name>
</gene>
<sequence length="101" mass="12013">MVLKENKKMNEQEIMTEVEDYGRQIFEAISYANEFPVVKEKLLIMFDKLIEELSELIDEDELNDYKKAKKVVEKIPENEVEELCFTVESLYGDVENYPSYF</sequence>
<protein>
    <submittedName>
        <fullName evidence="1">Uncharacterized protein</fullName>
    </submittedName>
</protein>
<dbReference type="EMBL" id="ATBB01000595">
    <property type="protein sequence ID" value="EQC54407.1"/>
    <property type="molecule type" value="Genomic_DNA"/>
</dbReference>
<dbReference type="AlphaFoldDB" id="T0S5H2"/>
<dbReference type="PATRIC" id="fig|1234876.3.peg.2449"/>
<evidence type="ECO:0000313" key="1">
    <source>
        <dbReference type="EMBL" id="EQC54407.1"/>
    </source>
</evidence>
<name>T0S5H2_LACLC</name>
<accession>T0S5H2</accession>
<comment type="caution">
    <text evidence="1">The sequence shown here is derived from an EMBL/GenBank/DDBJ whole genome shotgun (WGS) entry which is preliminary data.</text>
</comment>